<protein>
    <recommendedName>
        <fullName evidence="2">DUF4097 domain-containing protein</fullName>
    </recommendedName>
</protein>
<evidence type="ECO:0000256" key="1">
    <source>
        <dbReference type="SAM" id="SignalP"/>
    </source>
</evidence>
<dbReference type="EMBL" id="CADCTJ010000619">
    <property type="protein sequence ID" value="CAA9253240.1"/>
    <property type="molecule type" value="Genomic_DNA"/>
</dbReference>
<sequence length="290" mass="31596">MKNVLLGLAALACSGLTGNAFAQKTTEKETINRSVAFNTNAGARVLSVHNVQGDVKVEGYSGAQVELVAEKTISAKNKAEAEKGMREVQLKTKASGDTVYVYLEAPFIHRKNGNLRSMNINRDDDDYDFEFDITIKVPRQTNLEVATVNNGEVTVANTQGQVRANNVNGPIKITNIEGTTKANTVNGNVDVSYTKNPSADSDFRTINGKINVVFKPNLDADLTFKTMHGEFFSDFDNLKALPAQTTKNTGNTRSGTVYKVDNRQAMRLGKGGPTFSFETLNGDVYVRQGK</sequence>
<dbReference type="InterPro" id="IPR025164">
    <property type="entry name" value="Toastrack_DUF4097"/>
</dbReference>
<proteinExistence type="predicted"/>
<dbReference type="Pfam" id="PF13349">
    <property type="entry name" value="DUF4097"/>
    <property type="match status" value="1"/>
</dbReference>
<feature type="chain" id="PRO_5027094873" description="DUF4097 domain-containing protein" evidence="1">
    <location>
        <begin position="23"/>
        <end position="290"/>
    </location>
</feature>
<gene>
    <name evidence="3" type="ORF">AVDCRST_MAG95-1982</name>
</gene>
<reference evidence="3" key="1">
    <citation type="submission" date="2020-02" db="EMBL/GenBank/DDBJ databases">
        <authorList>
            <person name="Meier V. D."/>
        </authorList>
    </citation>
    <scope>NUCLEOTIDE SEQUENCE</scope>
    <source>
        <strain evidence="3">AVDCRST_MAG95</strain>
    </source>
</reference>
<evidence type="ECO:0000313" key="3">
    <source>
        <dbReference type="EMBL" id="CAA9253240.1"/>
    </source>
</evidence>
<feature type="domain" description="DUF4097" evidence="2">
    <location>
        <begin position="140"/>
        <end position="237"/>
    </location>
</feature>
<evidence type="ECO:0000259" key="2">
    <source>
        <dbReference type="Pfam" id="PF13349"/>
    </source>
</evidence>
<name>A0A6J4IIQ0_9BACT</name>
<feature type="signal peptide" evidence="1">
    <location>
        <begin position="1"/>
        <end position="22"/>
    </location>
</feature>
<organism evidence="3">
    <name type="scientific">uncultured Adhaeribacter sp</name>
    <dbReference type="NCBI Taxonomy" id="448109"/>
    <lineage>
        <taxon>Bacteria</taxon>
        <taxon>Pseudomonadati</taxon>
        <taxon>Bacteroidota</taxon>
        <taxon>Cytophagia</taxon>
        <taxon>Cytophagales</taxon>
        <taxon>Hymenobacteraceae</taxon>
        <taxon>Adhaeribacter</taxon>
        <taxon>environmental samples</taxon>
    </lineage>
</organism>
<dbReference type="AlphaFoldDB" id="A0A6J4IIQ0"/>
<accession>A0A6J4IIQ0</accession>
<keyword evidence="1" id="KW-0732">Signal</keyword>